<dbReference type="PANTHER" id="PTHR11675:SF119">
    <property type="entry name" value="POLYPEPTIDE N-ACETYLGALACTOSAMINYLTRANSFERASE 2"/>
    <property type="match status" value="1"/>
</dbReference>
<evidence type="ECO:0000256" key="6">
    <source>
        <dbReference type="ARBA" id="ARBA00022676"/>
    </source>
</evidence>
<dbReference type="Gene3D" id="3.90.550.10">
    <property type="entry name" value="Spore Coat Polysaccharide Biosynthesis Protein SpsA, Chain A"/>
    <property type="match status" value="1"/>
</dbReference>
<keyword evidence="22" id="KW-1185">Reference proteome</keyword>
<dbReference type="SMART" id="SM00458">
    <property type="entry name" value="RICIN"/>
    <property type="match status" value="1"/>
</dbReference>
<keyword evidence="6 19" id="KW-0328">Glycosyltransferase</keyword>
<dbReference type="GO" id="GO:0004653">
    <property type="term" value="F:polypeptide N-acetylgalactosaminyltransferase activity"/>
    <property type="evidence" value="ECO:0007669"/>
    <property type="project" value="UniProtKB-EC"/>
</dbReference>
<evidence type="ECO:0000256" key="15">
    <source>
        <dbReference type="ARBA" id="ARBA00023157"/>
    </source>
</evidence>
<dbReference type="GO" id="GO:0006493">
    <property type="term" value="P:protein O-linked glycosylation"/>
    <property type="evidence" value="ECO:0007669"/>
    <property type="project" value="TreeGrafter"/>
</dbReference>
<keyword evidence="8 19" id="KW-0812">Transmembrane</keyword>
<proteinExistence type="inferred from homology"/>
<evidence type="ECO:0000256" key="10">
    <source>
        <dbReference type="ARBA" id="ARBA00022734"/>
    </source>
</evidence>
<evidence type="ECO:0000313" key="21">
    <source>
        <dbReference type="EnsemblMetazoa" id="Aqu2.1.28218_001"/>
    </source>
</evidence>
<evidence type="ECO:0000259" key="20">
    <source>
        <dbReference type="SMART" id="SM00458"/>
    </source>
</evidence>
<dbReference type="STRING" id="400682.A0A1X7UKE4"/>
<name>A0A1X7UKE4_AMPQE</name>
<accession>A0A1X7UKE4</accession>
<reference evidence="22" key="1">
    <citation type="journal article" date="2010" name="Nature">
        <title>The Amphimedon queenslandica genome and the evolution of animal complexity.</title>
        <authorList>
            <person name="Srivastava M."/>
            <person name="Simakov O."/>
            <person name="Chapman J."/>
            <person name="Fahey B."/>
            <person name="Gauthier M.E."/>
            <person name="Mitros T."/>
            <person name="Richards G.S."/>
            <person name="Conaco C."/>
            <person name="Dacre M."/>
            <person name="Hellsten U."/>
            <person name="Larroux C."/>
            <person name="Putnam N.H."/>
            <person name="Stanke M."/>
            <person name="Adamska M."/>
            <person name="Darling A."/>
            <person name="Degnan S.M."/>
            <person name="Oakley T.H."/>
            <person name="Plachetzki D.C."/>
            <person name="Zhai Y."/>
            <person name="Adamski M."/>
            <person name="Calcino A."/>
            <person name="Cummins S.F."/>
            <person name="Goodstein D.M."/>
            <person name="Harris C."/>
            <person name="Jackson D.J."/>
            <person name="Leys S.P."/>
            <person name="Shu S."/>
            <person name="Woodcroft B.J."/>
            <person name="Vervoort M."/>
            <person name="Kosik K.S."/>
            <person name="Manning G."/>
            <person name="Degnan B.M."/>
            <person name="Rokhsar D.S."/>
        </authorList>
    </citation>
    <scope>NUCLEOTIDE SEQUENCE [LARGE SCALE GENOMIC DNA]</scope>
</reference>
<evidence type="ECO:0000256" key="11">
    <source>
        <dbReference type="ARBA" id="ARBA00022968"/>
    </source>
</evidence>
<evidence type="ECO:0000256" key="19">
    <source>
        <dbReference type="RuleBase" id="RU361242"/>
    </source>
</evidence>
<dbReference type="CDD" id="cd02510">
    <property type="entry name" value="pp-GalNAc-T"/>
    <property type="match status" value="1"/>
</dbReference>
<dbReference type="SUPFAM" id="SSF50370">
    <property type="entry name" value="Ricin B-like lectins"/>
    <property type="match status" value="1"/>
</dbReference>
<dbReference type="GO" id="GO:0046872">
    <property type="term" value="F:metal ion binding"/>
    <property type="evidence" value="ECO:0007669"/>
    <property type="project" value="UniProtKB-KW"/>
</dbReference>
<evidence type="ECO:0000256" key="4">
    <source>
        <dbReference type="ARBA" id="ARBA00005680"/>
    </source>
</evidence>
<organism evidence="21">
    <name type="scientific">Amphimedon queenslandica</name>
    <name type="common">Sponge</name>
    <dbReference type="NCBI Taxonomy" id="400682"/>
    <lineage>
        <taxon>Eukaryota</taxon>
        <taxon>Metazoa</taxon>
        <taxon>Porifera</taxon>
        <taxon>Demospongiae</taxon>
        <taxon>Heteroscleromorpha</taxon>
        <taxon>Haplosclerida</taxon>
        <taxon>Niphatidae</taxon>
        <taxon>Amphimedon</taxon>
    </lineage>
</organism>
<dbReference type="eggNOG" id="KOG3738">
    <property type="taxonomic scope" value="Eukaryota"/>
</dbReference>
<evidence type="ECO:0000256" key="13">
    <source>
        <dbReference type="ARBA" id="ARBA00023034"/>
    </source>
</evidence>
<keyword evidence="10 19" id="KW-0430">Lectin</keyword>
<keyword evidence="11" id="KW-0735">Signal-anchor</keyword>
<evidence type="ECO:0000256" key="17">
    <source>
        <dbReference type="ARBA" id="ARBA00050905"/>
    </source>
</evidence>
<comment type="similarity">
    <text evidence="4 19">Belongs to the glycosyltransferase 2 family. GalNAc-T subfamily.</text>
</comment>
<evidence type="ECO:0000313" key="22">
    <source>
        <dbReference type="Proteomes" id="UP000007879"/>
    </source>
</evidence>
<dbReference type="AlphaFoldDB" id="A0A1X7UKE4"/>
<evidence type="ECO:0000256" key="2">
    <source>
        <dbReference type="ARBA" id="ARBA00004323"/>
    </source>
</evidence>
<dbReference type="OrthoDB" id="429263at2759"/>
<dbReference type="EC" id="2.4.1.-" evidence="19"/>
<dbReference type="InterPro" id="IPR029044">
    <property type="entry name" value="Nucleotide-diphossugar_trans"/>
</dbReference>
<keyword evidence="7 19" id="KW-0808">Transferase</keyword>
<dbReference type="Pfam" id="PF00535">
    <property type="entry name" value="Glycos_transf_2"/>
    <property type="match status" value="1"/>
</dbReference>
<evidence type="ECO:0000256" key="9">
    <source>
        <dbReference type="ARBA" id="ARBA00022723"/>
    </source>
</evidence>
<dbReference type="SUPFAM" id="SSF53448">
    <property type="entry name" value="Nucleotide-diphospho-sugar transferases"/>
    <property type="match status" value="1"/>
</dbReference>
<keyword evidence="9" id="KW-0479">Metal-binding</keyword>
<keyword evidence="12 19" id="KW-1133">Transmembrane helix</keyword>
<dbReference type="GO" id="GO:0030246">
    <property type="term" value="F:carbohydrate binding"/>
    <property type="evidence" value="ECO:0007669"/>
    <property type="project" value="UniProtKB-KW"/>
</dbReference>
<dbReference type="InterPro" id="IPR000772">
    <property type="entry name" value="Ricin_B_lectin"/>
</dbReference>
<dbReference type="PROSITE" id="PS50231">
    <property type="entry name" value="RICIN_B_LECTIN"/>
    <property type="match status" value="1"/>
</dbReference>
<dbReference type="EnsemblMetazoa" id="Aqu2.1.28218_001">
    <property type="protein sequence ID" value="Aqu2.1.28218_001"/>
    <property type="gene ID" value="Aqu2.1.28218"/>
</dbReference>
<feature type="domain" description="Ricin B lectin" evidence="20">
    <location>
        <begin position="421"/>
        <end position="536"/>
    </location>
</feature>
<dbReference type="Pfam" id="PF00652">
    <property type="entry name" value="Ricin_B_lectin"/>
    <property type="match status" value="1"/>
</dbReference>
<keyword evidence="14 19" id="KW-0472">Membrane</keyword>
<dbReference type="Proteomes" id="UP000007879">
    <property type="component" value="Unassembled WGS sequence"/>
</dbReference>
<dbReference type="CDD" id="cd23434">
    <property type="entry name" value="beta-trefoil_Ricin_GALNT2"/>
    <property type="match status" value="1"/>
</dbReference>
<comment type="catalytic activity">
    <reaction evidence="18">
        <text>L-seryl-[protein] + UDP-N-acetyl-alpha-D-galactosamine = a 3-O-[N-acetyl-alpha-D-galactosaminyl]-L-seryl-[protein] + UDP + H(+)</text>
        <dbReference type="Rhea" id="RHEA:23956"/>
        <dbReference type="Rhea" id="RHEA-COMP:9863"/>
        <dbReference type="Rhea" id="RHEA-COMP:12788"/>
        <dbReference type="ChEBI" id="CHEBI:15378"/>
        <dbReference type="ChEBI" id="CHEBI:29999"/>
        <dbReference type="ChEBI" id="CHEBI:53604"/>
        <dbReference type="ChEBI" id="CHEBI:58223"/>
        <dbReference type="ChEBI" id="CHEBI:67138"/>
        <dbReference type="EC" id="2.4.1.41"/>
    </reaction>
</comment>
<dbReference type="PANTHER" id="PTHR11675">
    <property type="entry name" value="N-ACETYLGALACTOSAMINYLTRANSFERASE"/>
    <property type="match status" value="1"/>
</dbReference>
<dbReference type="GO" id="GO:0000139">
    <property type="term" value="C:Golgi membrane"/>
    <property type="evidence" value="ECO:0007669"/>
    <property type="project" value="UniProtKB-SubCell"/>
</dbReference>
<dbReference type="InterPro" id="IPR001173">
    <property type="entry name" value="Glyco_trans_2-like"/>
</dbReference>
<dbReference type="KEGG" id="aqu:100640418"/>
<keyword evidence="16 19" id="KW-0464">Manganese</keyword>
<comment type="catalytic activity">
    <reaction evidence="17">
        <text>L-threonyl-[protein] + UDP-N-acetyl-alpha-D-galactosamine = a 3-O-[N-acetyl-alpha-D-galactosaminyl]-L-threonyl-[protein] + UDP + H(+)</text>
        <dbReference type="Rhea" id="RHEA:52424"/>
        <dbReference type="Rhea" id="RHEA-COMP:11060"/>
        <dbReference type="Rhea" id="RHEA-COMP:11689"/>
        <dbReference type="ChEBI" id="CHEBI:15378"/>
        <dbReference type="ChEBI" id="CHEBI:30013"/>
        <dbReference type="ChEBI" id="CHEBI:58223"/>
        <dbReference type="ChEBI" id="CHEBI:67138"/>
        <dbReference type="ChEBI" id="CHEBI:87075"/>
        <dbReference type="EC" id="2.4.1.41"/>
    </reaction>
</comment>
<gene>
    <name evidence="21" type="primary">100640418</name>
</gene>
<dbReference type="InParanoid" id="A0A1X7UKE4"/>
<evidence type="ECO:0000256" key="5">
    <source>
        <dbReference type="ARBA" id="ARBA00012644"/>
    </source>
</evidence>
<evidence type="ECO:0000256" key="14">
    <source>
        <dbReference type="ARBA" id="ARBA00023136"/>
    </source>
</evidence>
<sequence>MRMRLKLRTCVLSCIVWLALCFMLIMYSFWPGEEKVYNHQDKLSSDDLIPGKPNIAGFNVTAYILSSPKDSNDAYKKNAFNQEASDKTSIDRKVPDTRHSWCYNQVYHPTLPSTSVIITFHNEARSTLLRTIVSVLNRSPPHLIEEIILVDDFSEDVNTGLLLTQMPKIKLIRNERREGLVRSRIFGADAAKGEILTFLDSHCECNIGWLEPLLHRVSQDRTIVVSPIIDVISMDTFDYIGASSELRGGFDWSLHFKWDGFTPAQRAKRKSPIEPIKTPMIAGGLFSINRQRFIETGKYDDQMDIWGGENFEISFRTWMCGGSLEIIPCSRVGHVFRKRHPYVFPGGNAMTYMKNTKRAAEVWMDNYKDYYYSARPSAKGRDMGSIKSRVALRKRLNCTTFDWYMKNVYPELSVPSSTNNKHGKLKQNNLCLDTLGHQAGEPVGLQDCQQSRQGYQDWSIAMKGLIRHLNLCLEARGQIVHLQYCSKDHIQNWEHTKNNHIVHLSTKLCLSSRHSLNELTLETCDDKSNNQQWFIVS</sequence>
<comment type="pathway">
    <text evidence="3 19">Protein modification; protein glycosylation.</text>
</comment>
<evidence type="ECO:0000256" key="18">
    <source>
        <dbReference type="ARBA" id="ARBA00052209"/>
    </source>
</evidence>
<keyword evidence="15 19" id="KW-1015">Disulfide bond</keyword>
<keyword evidence="13 19" id="KW-0333">Golgi apparatus</keyword>
<feature type="transmembrane region" description="Helical" evidence="19">
    <location>
        <begin position="7"/>
        <end position="30"/>
    </location>
</feature>
<evidence type="ECO:0000256" key="12">
    <source>
        <dbReference type="ARBA" id="ARBA00022989"/>
    </source>
</evidence>
<evidence type="ECO:0000256" key="16">
    <source>
        <dbReference type="ARBA" id="ARBA00023211"/>
    </source>
</evidence>
<evidence type="ECO:0000256" key="3">
    <source>
        <dbReference type="ARBA" id="ARBA00004922"/>
    </source>
</evidence>
<dbReference type="Gene3D" id="2.80.10.50">
    <property type="match status" value="1"/>
</dbReference>
<protein>
    <recommendedName>
        <fullName evidence="5 19">Polypeptide N-acetylgalactosaminyltransferase</fullName>
        <ecNumber evidence="19">2.4.1.-</ecNumber>
    </recommendedName>
    <alternativeName>
        <fullName evidence="19">Protein-UDP acetylgalactosaminyltransferase</fullName>
    </alternativeName>
</protein>
<dbReference type="EnsemblMetazoa" id="XM_003387563.3">
    <property type="protein sequence ID" value="XP_003387611.2"/>
    <property type="gene ID" value="LOC100640418"/>
</dbReference>
<comment type="cofactor">
    <cofactor evidence="1 19">
        <name>Mn(2+)</name>
        <dbReference type="ChEBI" id="CHEBI:29035"/>
    </cofactor>
</comment>
<dbReference type="InterPro" id="IPR035992">
    <property type="entry name" value="Ricin_B-like_lectins"/>
</dbReference>
<evidence type="ECO:0000256" key="7">
    <source>
        <dbReference type="ARBA" id="ARBA00022679"/>
    </source>
</evidence>
<comment type="subcellular location">
    <subcellularLocation>
        <location evidence="2 19">Golgi apparatus membrane</location>
        <topology evidence="2 19">Single-pass type II membrane protein</topology>
    </subcellularLocation>
</comment>
<dbReference type="UniPathway" id="UPA00378"/>
<evidence type="ECO:0000256" key="1">
    <source>
        <dbReference type="ARBA" id="ARBA00001936"/>
    </source>
</evidence>
<reference evidence="21" key="2">
    <citation type="submission" date="2017-05" db="UniProtKB">
        <authorList>
            <consortium name="EnsemblMetazoa"/>
        </authorList>
    </citation>
    <scope>IDENTIFICATION</scope>
</reference>
<dbReference type="InterPro" id="IPR045885">
    <property type="entry name" value="GalNAc-T"/>
</dbReference>
<dbReference type="FunFam" id="3.90.550.10:FF:000020">
    <property type="entry name" value="Polypeptide N-acetylgalactosaminyltransferase"/>
    <property type="match status" value="1"/>
</dbReference>
<evidence type="ECO:0000256" key="8">
    <source>
        <dbReference type="ARBA" id="ARBA00022692"/>
    </source>
</evidence>